<dbReference type="InterPro" id="IPR039852">
    <property type="entry name" value="CAND1/CAND2"/>
</dbReference>
<dbReference type="AlphaFoldDB" id="A0A0C3C619"/>
<keyword evidence="3" id="KW-0833">Ubl conjugation pathway</keyword>
<dbReference type="InterPro" id="IPR013932">
    <property type="entry name" value="TATA-bd_TIP120"/>
</dbReference>
<dbReference type="EMBL" id="KN831787">
    <property type="protein sequence ID" value="KIM39056.1"/>
    <property type="molecule type" value="Genomic_DNA"/>
</dbReference>
<reference evidence="8" key="2">
    <citation type="submission" date="2015-01" db="EMBL/GenBank/DDBJ databases">
        <title>Evolutionary Origins and Diversification of the Mycorrhizal Mutualists.</title>
        <authorList>
            <consortium name="DOE Joint Genome Institute"/>
            <consortium name="Mycorrhizal Genomics Consortium"/>
            <person name="Kohler A."/>
            <person name="Kuo A."/>
            <person name="Nagy L.G."/>
            <person name="Floudas D."/>
            <person name="Copeland A."/>
            <person name="Barry K.W."/>
            <person name="Cichocki N."/>
            <person name="Veneault-Fourrey C."/>
            <person name="LaButti K."/>
            <person name="Lindquist E.A."/>
            <person name="Lipzen A."/>
            <person name="Lundell T."/>
            <person name="Morin E."/>
            <person name="Murat C."/>
            <person name="Riley R."/>
            <person name="Ohm R."/>
            <person name="Sun H."/>
            <person name="Tunlid A."/>
            <person name="Henrissat B."/>
            <person name="Grigoriev I.V."/>
            <person name="Hibbett D.S."/>
            <person name="Martin F."/>
        </authorList>
    </citation>
    <scope>NUCLEOTIDE SEQUENCE [LARGE SCALE GENOMIC DNA]</scope>
    <source>
        <strain evidence="8">h7</strain>
    </source>
</reference>
<name>A0A0C3C619_HEBCY</name>
<dbReference type="HOGENOM" id="CLU_007157_0_0_1"/>
<dbReference type="PANTHER" id="PTHR12696">
    <property type="entry name" value="TIP120"/>
    <property type="match status" value="1"/>
</dbReference>
<feature type="region of interest" description="Disordered" evidence="5">
    <location>
        <begin position="311"/>
        <end position="346"/>
    </location>
</feature>
<evidence type="ECO:0000256" key="4">
    <source>
        <dbReference type="PROSITE-ProRule" id="PRU00103"/>
    </source>
</evidence>
<dbReference type="InterPro" id="IPR011989">
    <property type="entry name" value="ARM-like"/>
</dbReference>
<feature type="repeat" description="HEAT" evidence="4">
    <location>
        <begin position="50"/>
        <end position="86"/>
    </location>
</feature>
<keyword evidence="2" id="KW-0677">Repeat</keyword>
<dbReference type="STRING" id="686832.A0A0C3C619"/>
<evidence type="ECO:0000256" key="3">
    <source>
        <dbReference type="ARBA" id="ARBA00022786"/>
    </source>
</evidence>
<evidence type="ECO:0000259" key="6">
    <source>
        <dbReference type="Pfam" id="PF08623"/>
    </source>
</evidence>
<keyword evidence="8" id="KW-1185">Reference proteome</keyword>
<dbReference type="PROSITE" id="PS50077">
    <property type="entry name" value="HEAT_REPEAT"/>
    <property type="match status" value="1"/>
</dbReference>
<dbReference type="Pfam" id="PF08623">
    <property type="entry name" value="TIP120"/>
    <property type="match status" value="1"/>
</dbReference>
<evidence type="ECO:0000256" key="2">
    <source>
        <dbReference type="ARBA" id="ARBA00022737"/>
    </source>
</evidence>
<dbReference type="GO" id="GO:0010265">
    <property type="term" value="P:SCF complex assembly"/>
    <property type="evidence" value="ECO:0007669"/>
    <property type="project" value="InterPro"/>
</dbReference>
<proteinExistence type="inferred from homology"/>
<gene>
    <name evidence="7" type="ORF">M413DRAFT_447413</name>
</gene>
<evidence type="ECO:0000313" key="7">
    <source>
        <dbReference type="EMBL" id="KIM39056.1"/>
    </source>
</evidence>
<dbReference type="Pfam" id="PF25782">
    <property type="entry name" value="TPR_CAND1"/>
    <property type="match status" value="1"/>
</dbReference>
<organism evidence="7 8">
    <name type="scientific">Hebeloma cylindrosporum</name>
    <dbReference type="NCBI Taxonomy" id="76867"/>
    <lineage>
        <taxon>Eukaryota</taxon>
        <taxon>Fungi</taxon>
        <taxon>Dikarya</taxon>
        <taxon>Basidiomycota</taxon>
        <taxon>Agaricomycotina</taxon>
        <taxon>Agaricomycetes</taxon>
        <taxon>Agaricomycetidae</taxon>
        <taxon>Agaricales</taxon>
        <taxon>Agaricineae</taxon>
        <taxon>Hymenogastraceae</taxon>
        <taxon>Hebeloma</taxon>
    </lineage>
</organism>
<dbReference type="Proteomes" id="UP000053424">
    <property type="component" value="Unassembled WGS sequence"/>
</dbReference>
<dbReference type="SUPFAM" id="SSF48371">
    <property type="entry name" value="ARM repeat"/>
    <property type="match status" value="1"/>
</dbReference>
<sequence>MTKIYLMNSLIEKMQSPDQDFRFMGLNDLMTEIRQDPTSFSGDEVVEGKVLNMVLSLVEDKISEVKNQAVKCLGQLIKILKQTQMELVVDKLIDFSGGKDEELRDISGLALKTITAELPPDGKIAATACAKLTPKLLGQIQSPDTPPEALVETLSILSILISRFPNHISGTVYTPAPLQVLAPLLAHSRPVVRKRAIITISQFIPISQPALFSALLKSDVLPNLTASAHLEKQRTTVQLVAAVARNSPSQIAPVLSNIVPGILQAVEKSDDELREGSLQALEALVLRCPTEIDPYLPSIIEIGNKFIKYDPNYAGDDDEGEDEEMADPDEDEDEEELDEYSDDEDTSYKIRRSATKLLSAVIGTRPDRLTRTYKDISPILISRFGDREETVRLEIWATYVVLLNQTTLYGGLPDTKDDASPRGKRKRDTEETMDVEETPYSLLKAQVPVLSKTLLNQLKSPKTSPAVLQAGFGLLHALLTVLPGSLSTQAPLIISTSKSVLSQAPTTSTSTLHLTCLSFLALFFTTHSPLSFSANLPGFTPVLLKSLGERHPRIASETFRVFSALLNAMKPLEANDWTVALYDQALNRLSSYDTDAEVRGYAEDCMADIWISATEVALAKDRKEWEYICRTSAKSESGVRVITKVAKEVQVGDDWANMCVSWLMGLLTKSARMGKVEVFGALDVLLKSYISGIPPSLPSSLVPQIKAYISTSDISLLSQALSTLALLLELSPTVTFPQVERGLLNDIYGVAHSPLVAGVALDSLFRFFSALVQADNQISTHVVPNLVIASEKAPKAENSPSNVAKCIGHIVASQLSIAAVTIAEYAKHLKKNAKAKPSLVILSLLIIGELGRFIDMSNQSENFNMAIDHFSSEQEETRAAAAFAAGNIAIGNLHQFLPAIIKIIENDPKKRLLALHAAKEVVTHCSHGQLEGVADLLWGPLFENSQNAEESTRNVAAACLGKLATTHPSRYLPQLHARIKDPNPDSRATVVSAIRYTFVETSQTFDDVFSPLLVDFLSLMADDNIVVRRLSLSTLNSAARTKPHLVRGHLTALLPNLYKETVVNPSLIRTVQMGPWTHKVDDGLDTRKTAYETMYTLLDTCLSKLNLHEFLERVIPGLSDDSDEIKVISHMMLFRLSQVAPAAVAQRLDEATPQLEKTMKGATVTKDTVKQDLERAAELQRSALRAVAALSKISNRVSPKFDMFVEDLKKNPTWNNEFKDLVGQ</sequence>
<feature type="compositionally biased region" description="Acidic residues" evidence="5">
    <location>
        <begin position="315"/>
        <end position="345"/>
    </location>
</feature>
<dbReference type="InterPro" id="IPR016024">
    <property type="entry name" value="ARM-type_fold"/>
</dbReference>
<comment type="similarity">
    <text evidence="1">Belongs to the CAND family.</text>
</comment>
<accession>A0A0C3C619</accession>
<evidence type="ECO:0000256" key="1">
    <source>
        <dbReference type="ARBA" id="ARBA00007657"/>
    </source>
</evidence>
<protein>
    <recommendedName>
        <fullName evidence="6">TATA-binding protein interacting (TIP20) domain-containing protein</fullName>
    </recommendedName>
</protein>
<feature type="region of interest" description="Disordered" evidence="5">
    <location>
        <begin position="411"/>
        <end position="435"/>
    </location>
</feature>
<evidence type="ECO:0000313" key="8">
    <source>
        <dbReference type="Proteomes" id="UP000053424"/>
    </source>
</evidence>
<evidence type="ECO:0000256" key="5">
    <source>
        <dbReference type="SAM" id="MobiDB-lite"/>
    </source>
</evidence>
<reference evidence="7 8" key="1">
    <citation type="submission" date="2014-04" db="EMBL/GenBank/DDBJ databases">
        <authorList>
            <consortium name="DOE Joint Genome Institute"/>
            <person name="Kuo A."/>
            <person name="Gay G."/>
            <person name="Dore J."/>
            <person name="Kohler A."/>
            <person name="Nagy L.G."/>
            <person name="Floudas D."/>
            <person name="Copeland A."/>
            <person name="Barry K.W."/>
            <person name="Cichocki N."/>
            <person name="Veneault-Fourrey C."/>
            <person name="LaButti K."/>
            <person name="Lindquist E.A."/>
            <person name="Lipzen A."/>
            <person name="Lundell T."/>
            <person name="Morin E."/>
            <person name="Murat C."/>
            <person name="Sun H."/>
            <person name="Tunlid A."/>
            <person name="Henrissat B."/>
            <person name="Grigoriev I.V."/>
            <person name="Hibbett D.S."/>
            <person name="Martin F."/>
            <person name="Nordberg H.P."/>
            <person name="Cantor M.N."/>
            <person name="Hua S.X."/>
        </authorList>
    </citation>
    <scope>NUCLEOTIDE SEQUENCE [LARGE SCALE GENOMIC DNA]</scope>
    <source>
        <strain evidence="8">h7</strain>
    </source>
</reference>
<dbReference type="OrthoDB" id="6260732at2759"/>
<dbReference type="InterPro" id="IPR021133">
    <property type="entry name" value="HEAT_type_2"/>
</dbReference>
<dbReference type="Gene3D" id="1.25.10.10">
    <property type="entry name" value="Leucine-rich Repeat Variant"/>
    <property type="match status" value="1"/>
</dbReference>
<feature type="domain" description="TATA-binding protein interacting (TIP20)" evidence="6">
    <location>
        <begin position="1045"/>
        <end position="1209"/>
    </location>
</feature>